<organism evidence="3 4">
    <name type="scientific">Elysia chlorotica</name>
    <name type="common">Eastern emerald elysia</name>
    <name type="synonym">Sea slug</name>
    <dbReference type="NCBI Taxonomy" id="188477"/>
    <lineage>
        <taxon>Eukaryota</taxon>
        <taxon>Metazoa</taxon>
        <taxon>Spiralia</taxon>
        <taxon>Lophotrochozoa</taxon>
        <taxon>Mollusca</taxon>
        <taxon>Gastropoda</taxon>
        <taxon>Heterobranchia</taxon>
        <taxon>Euthyneura</taxon>
        <taxon>Panpulmonata</taxon>
        <taxon>Sacoglossa</taxon>
        <taxon>Placobranchoidea</taxon>
        <taxon>Plakobranchidae</taxon>
        <taxon>Elysia</taxon>
    </lineage>
</organism>
<comment type="caution">
    <text evidence="3">The sequence shown here is derived from an EMBL/GenBank/DDBJ whole genome shotgun (WGS) entry which is preliminary data.</text>
</comment>
<dbReference type="OrthoDB" id="64893at2759"/>
<keyword evidence="4" id="KW-1185">Reference proteome</keyword>
<dbReference type="Proteomes" id="UP000271974">
    <property type="component" value="Unassembled WGS sequence"/>
</dbReference>
<feature type="non-terminal residue" evidence="3">
    <location>
        <position position="174"/>
    </location>
</feature>
<keyword evidence="1" id="KW-0732">Signal</keyword>
<evidence type="ECO:0000313" key="4">
    <source>
        <dbReference type="Proteomes" id="UP000271974"/>
    </source>
</evidence>
<evidence type="ECO:0000313" key="3">
    <source>
        <dbReference type="EMBL" id="RUS82293.1"/>
    </source>
</evidence>
<dbReference type="Pfam" id="PF03067">
    <property type="entry name" value="LPMO_10"/>
    <property type="match status" value="1"/>
</dbReference>
<feature type="signal peptide" evidence="1">
    <location>
        <begin position="1"/>
        <end position="23"/>
    </location>
</feature>
<feature type="domain" description="Chitin-binding type-4" evidence="2">
    <location>
        <begin position="25"/>
        <end position="171"/>
    </location>
</feature>
<dbReference type="STRING" id="188477.A0A433TL12"/>
<dbReference type="AlphaFoldDB" id="A0A433TL12"/>
<dbReference type="EMBL" id="RQTK01000292">
    <property type="protein sequence ID" value="RUS82293.1"/>
    <property type="molecule type" value="Genomic_DNA"/>
</dbReference>
<dbReference type="InterPro" id="IPR004302">
    <property type="entry name" value="Cellulose/chitin-bd_N"/>
</dbReference>
<protein>
    <recommendedName>
        <fullName evidence="2">Chitin-binding type-4 domain-containing protein</fullName>
    </recommendedName>
</protein>
<evidence type="ECO:0000259" key="2">
    <source>
        <dbReference type="Pfam" id="PF03067"/>
    </source>
</evidence>
<accession>A0A433TL12</accession>
<feature type="chain" id="PRO_5019187954" description="Chitin-binding type-4 domain-containing protein" evidence="1">
    <location>
        <begin position="24"/>
        <end position="174"/>
    </location>
</feature>
<evidence type="ECO:0000256" key="1">
    <source>
        <dbReference type="SAM" id="SignalP"/>
    </source>
</evidence>
<proteinExistence type="predicted"/>
<sequence length="174" mass="18717">MPAALGLVVICLLVVTSLPGASANGRLIEPTMRSSLWRFDAEAPINYNDQGLNCGGLQVQYGENAGLCGVCGDSFYGPRDNEDGGLYASGGVVRRYRSGSLVTMVADVIVPKGGYFEVKLCPRDQLTTLVTQACFDAFTLKSPRLDSGLYKMEVQLPPGITCAHCVIQWRYLTG</sequence>
<gene>
    <name evidence="3" type="ORF">EGW08_009925</name>
</gene>
<reference evidence="3 4" key="1">
    <citation type="submission" date="2019-01" db="EMBL/GenBank/DDBJ databases">
        <title>A draft genome assembly of the solar-powered sea slug Elysia chlorotica.</title>
        <authorList>
            <person name="Cai H."/>
            <person name="Li Q."/>
            <person name="Fang X."/>
            <person name="Li J."/>
            <person name="Curtis N.E."/>
            <person name="Altenburger A."/>
            <person name="Shibata T."/>
            <person name="Feng M."/>
            <person name="Maeda T."/>
            <person name="Schwartz J.A."/>
            <person name="Shigenobu S."/>
            <person name="Lundholm N."/>
            <person name="Nishiyama T."/>
            <person name="Yang H."/>
            <person name="Hasebe M."/>
            <person name="Li S."/>
            <person name="Pierce S.K."/>
            <person name="Wang J."/>
        </authorList>
    </citation>
    <scope>NUCLEOTIDE SEQUENCE [LARGE SCALE GENOMIC DNA]</scope>
    <source>
        <strain evidence="3">EC2010</strain>
        <tissue evidence="3">Whole organism of an adult</tissue>
    </source>
</reference>
<name>A0A433TL12_ELYCH</name>